<dbReference type="AlphaFoldDB" id="A0A9W7AYC5"/>
<name>A0A9W7AYC5_9STRA</name>
<feature type="chain" id="PRO_5040866667" evidence="1">
    <location>
        <begin position="25"/>
        <end position="248"/>
    </location>
</feature>
<proteinExistence type="predicted"/>
<dbReference type="InterPro" id="IPR036847">
    <property type="entry name" value="RimP_C_sf"/>
</dbReference>
<accession>A0A9W7AYC5</accession>
<dbReference type="OrthoDB" id="44069at2759"/>
<evidence type="ECO:0000256" key="1">
    <source>
        <dbReference type="SAM" id="SignalP"/>
    </source>
</evidence>
<keyword evidence="1" id="KW-0732">Signal</keyword>
<gene>
    <name evidence="2" type="ORF">TrST_g7795</name>
</gene>
<sequence>MASSSFKMMMLMLLVLLNPSSGFAFVVSKPFHPISVRSHTSTSQLLSGPDLNDLDSLEVVDANDLEDCKKIEDSVWRRGDLDGMDAPIDEGWRQTCESMIQTAATGCGVEINGITWDFAKITIEVPSTATSDDQSLLAREINVAFEDVKSDDEQVIDCLVKHSLEIRTPGSPNQIVTQKQFDAYKGFDVSVHTVDPFKSNRVIEGKLIGRDALDVKVNVKGRVVTVPIDFVKEVKLPAAKTEKGDPFN</sequence>
<comment type="caution">
    <text evidence="2">The sequence shown here is derived from an EMBL/GenBank/DDBJ whole genome shotgun (WGS) entry which is preliminary data.</text>
</comment>
<protein>
    <submittedName>
        <fullName evidence="2">Uncharacterized protein</fullName>
    </submittedName>
</protein>
<reference evidence="3" key="1">
    <citation type="journal article" date="2023" name="Commun. Biol.">
        <title>Genome analysis of Parmales, the sister group of diatoms, reveals the evolutionary specialization of diatoms from phago-mixotrophs to photoautotrophs.</title>
        <authorList>
            <person name="Ban H."/>
            <person name="Sato S."/>
            <person name="Yoshikawa S."/>
            <person name="Yamada K."/>
            <person name="Nakamura Y."/>
            <person name="Ichinomiya M."/>
            <person name="Sato N."/>
            <person name="Blanc-Mathieu R."/>
            <person name="Endo H."/>
            <person name="Kuwata A."/>
            <person name="Ogata H."/>
        </authorList>
    </citation>
    <scope>NUCLEOTIDE SEQUENCE [LARGE SCALE GENOMIC DNA]</scope>
    <source>
        <strain evidence="3">NIES 3701</strain>
    </source>
</reference>
<evidence type="ECO:0000313" key="2">
    <source>
        <dbReference type="EMBL" id="GMH80216.1"/>
    </source>
</evidence>
<evidence type="ECO:0000313" key="3">
    <source>
        <dbReference type="Proteomes" id="UP001165085"/>
    </source>
</evidence>
<dbReference type="Proteomes" id="UP001165085">
    <property type="component" value="Unassembled WGS sequence"/>
</dbReference>
<dbReference type="EMBL" id="BRXY01000242">
    <property type="protein sequence ID" value="GMH80216.1"/>
    <property type="molecule type" value="Genomic_DNA"/>
</dbReference>
<keyword evidence="3" id="KW-1185">Reference proteome</keyword>
<organism evidence="2 3">
    <name type="scientific">Triparma strigata</name>
    <dbReference type="NCBI Taxonomy" id="1606541"/>
    <lineage>
        <taxon>Eukaryota</taxon>
        <taxon>Sar</taxon>
        <taxon>Stramenopiles</taxon>
        <taxon>Ochrophyta</taxon>
        <taxon>Bolidophyceae</taxon>
        <taxon>Parmales</taxon>
        <taxon>Triparmaceae</taxon>
        <taxon>Triparma</taxon>
    </lineage>
</organism>
<dbReference type="SUPFAM" id="SSF74942">
    <property type="entry name" value="YhbC-like, C-terminal domain"/>
    <property type="match status" value="1"/>
</dbReference>
<feature type="signal peptide" evidence="1">
    <location>
        <begin position="1"/>
        <end position="24"/>
    </location>
</feature>